<dbReference type="InterPro" id="IPR028884">
    <property type="entry name" value="Trm82"/>
</dbReference>
<evidence type="ECO:0000256" key="3">
    <source>
        <dbReference type="ARBA" id="ARBA00022694"/>
    </source>
</evidence>
<dbReference type="STRING" id="574566.I0YU36"/>
<dbReference type="Gene3D" id="2.130.10.10">
    <property type="entry name" value="YVTN repeat-like/Quinoprotein amine dehydrogenase"/>
    <property type="match status" value="2"/>
</dbReference>
<dbReference type="InterPro" id="IPR015943">
    <property type="entry name" value="WD40/YVTN_repeat-like_dom_sf"/>
</dbReference>
<organism evidence="8 9">
    <name type="scientific">Coccomyxa subellipsoidea (strain C-169)</name>
    <name type="common">Green microalga</name>
    <dbReference type="NCBI Taxonomy" id="574566"/>
    <lineage>
        <taxon>Eukaryota</taxon>
        <taxon>Viridiplantae</taxon>
        <taxon>Chlorophyta</taxon>
        <taxon>core chlorophytes</taxon>
        <taxon>Trebouxiophyceae</taxon>
        <taxon>Trebouxiophyceae incertae sedis</taxon>
        <taxon>Coccomyxaceae</taxon>
        <taxon>Coccomyxa</taxon>
        <taxon>Coccomyxa subellipsoidea</taxon>
    </lineage>
</organism>
<dbReference type="GO" id="GO:0036265">
    <property type="term" value="P:RNA (guanine-N7)-methylation"/>
    <property type="evidence" value="ECO:0007669"/>
    <property type="project" value="InterPro"/>
</dbReference>
<dbReference type="GO" id="GO:0005829">
    <property type="term" value="C:cytosol"/>
    <property type="evidence" value="ECO:0007669"/>
    <property type="project" value="TreeGrafter"/>
</dbReference>
<keyword evidence="4" id="KW-0677">Repeat</keyword>
<dbReference type="KEGG" id="csl:COCSUDRAFT_66731"/>
<dbReference type="Proteomes" id="UP000007264">
    <property type="component" value="Unassembled WGS sequence"/>
</dbReference>
<gene>
    <name evidence="8" type="ORF">COCSUDRAFT_66731</name>
</gene>
<feature type="repeat" description="WD" evidence="6">
    <location>
        <begin position="71"/>
        <end position="105"/>
    </location>
</feature>
<dbReference type="GO" id="GO:0005634">
    <property type="term" value="C:nucleus"/>
    <property type="evidence" value="ECO:0007669"/>
    <property type="project" value="UniProtKB-SubCell"/>
</dbReference>
<dbReference type="InterPro" id="IPR036322">
    <property type="entry name" value="WD40_repeat_dom_sf"/>
</dbReference>
<evidence type="ECO:0000313" key="8">
    <source>
        <dbReference type="EMBL" id="EIE21905.1"/>
    </source>
</evidence>
<feature type="compositionally biased region" description="Low complexity" evidence="7">
    <location>
        <begin position="13"/>
        <end position="22"/>
    </location>
</feature>
<evidence type="ECO:0000256" key="4">
    <source>
        <dbReference type="ARBA" id="ARBA00022737"/>
    </source>
</evidence>
<evidence type="ECO:0000256" key="7">
    <source>
        <dbReference type="SAM" id="MobiDB-lite"/>
    </source>
</evidence>
<accession>I0YU36</accession>
<feature type="repeat" description="WD" evidence="6">
    <location>
        <begin position="188"/>
        <end position="231"/>
    </location>
</feature>
<keyword evidence="5" id="KW-0539">Nucleus</keyword>
<dbReference type="eggNOG" id="KOG3914">
    <property type="taxonomic scope" value="Eukaryota"/>
</dbReference>
<keyword evidence="3" id="KW-0819">tRNA processing</keyword>
<dbReference type="PROSITE" id="PS50294">
    <property type="entry name" value="WD_REPEATS_REGION"/>
    <property type="match status" value="2"/>
</dbReference>
<evidence type="ECO:0000256" key="2">
    <source>
        <dbReference type="ARBA" id="ARBA00022574"/>
    </source>
</evidence>
<dbReference type="InterPro" id="IPR001680">
    <property type="entry name" value="WD40_rpt"/>
</dbReference>
<dbReference type="EMBL" id="AGSI01000011">
    <property type="protein sequence ID" value="EIE21905.1"/>
    <property type="molecule type" value="Genomic_DNA"/>
</dbReference>
<dbReference type="SUPFAM" id="SSF50978">
    <property type="entry name" value="WD40 repeat-like"/>
    <property type="match status" value="1"/>
</dbReference>
<comment type="subcellular location">
    <subcellularLocation>
        <location evidence="1">Nucleus</location>
    </subcellularLocation>
</comment>
<protein>
    <submittedName>
        <fullName evidence="8">YVTN repeat-like/Quino protein amine dehydrogenase</fullName>
    </submittedName>
</protein>
<feature type="region of interest" description="Disordered" evidence="7">
    <location>
        <begin position="274"/>
        <end position="303"/>
    </location>
</feature>
<reference evidence="8 9" key="1">
    <citation type="journal article" date="2012" name="Genome Biol.">
        <title>The genome of the polar eukaryotic microalga coccomyxa subellipsoidea reveals traits of cold adaptation.</title>
        <authorList>
            <person name="Blanc G."/>
            <person name="Agarkova I."/>
            <person name="Grimwood J."/>
            <person name="Kuo A."/>
            <person name="Brueggeman A."/>
            <person name="Dunigan D."/>
            <person name="Gurnon J."/>
            <person name="Ladunga I."/>
            <person name="Lindquist E."/>
            <person name="Lucas S."/>
            <person name="Pangilinan J."/>
            <person name="Proschold T."/>
            <person name="Salamov A."/>
            <person name="Schmutz J."/>
            <person name="Weeks D."/>
            <person name="Yamada T."/>
            <person name="Claverie J.M."/>
            <person name="Grigoriev I."/>
            <person name="Van Etten J."/>
            <person name="Lomsadze A."/>
            <person name="Borodovsky M."/>
        </authorList>
    </citation>
    <scope>NUCLEOTIDE SEQUENCE [LARGE SCALE GENOMIC DNA]</scope>
    <source>
        <strain evidence="8 9">C-169</strain>
    </source>
</reference>
<feature type="region of interest" description="Disordered" evidence="7">
    <location>
        <begin position="1"/>
        <end position="22"/>
    </location>
</feature>
<evidence type="ECO:0000256" key="6">
    <source>
        <dbReference type="PROSITE-ProRule" id="PRU00221"/>
    </source>
</evidence>
<sequence length="475" mass="49462">MGKKRNKQRQKGGDSAAGEEANDAAHAPVVVLATQPNGPCVAVAHDKELWLLDCSNASLIELEDSTFGAPIRAVAFDPTGNLLLTGGDDKTVRVWQLDSRQLLHKWVVPKKVSAAAFSADGSFAFFADKFGDVHVAATAADATAGPKPLLGHFCSIITDLAASPDGKFVVSTDRDSKTRGAHEIQSYCLGHTSFVTACAFVATPEATLLASASGDGTVRLWDHVSGQLLDTCHVPVPPGNVVAASTEQADTAEEAGTPEVAAEEAGALNLDSAPSSAAEMELGDVPASGSGYESDDEDNGEENAALREHAAEPATAATLALAASPSGRHLATLVEGQDEVTILEVDAAARKLSICQRLAMHDLALPNSVQFDRGGRIWAVGRPRLEESGALKVGVAALNDAGTEFESAAEDVVPDALRAALRTVANGGQAAQTGALGQVNPQLRKRVYTEAETDFRKRNRRDIKAASTAAAASIY</sequence>
<dbReference type="GO" id="GO:0006400">
    <property type="term" value="P:tRNA modification"/>
    <property type="evidence" value="ECO:0007669"/>
    <property type="project" value="TreeGrafter"/>
</dbReference>
<dbReference type="GO" id="GO:0043527">
    <property type="term" value="C:tRNA methyltransferase complex"/>
    <property type="evidence" value="ECO:0007669"/>
    <property type="project" value="TreeGrafter"/>
</dbReference>
<keyword evidence="2 6" id="KW-0853">WD repeat</keyword>
<evidence type="ECO:0000313" key="9">
    <source>
        <dbReference type="Proteomes" id="UP000007264"/>
    </source>
</evidence>
<dbReference type="PANTHER" id="PTHR16288">
    <property type="entry name" value="WD40 REPEAT PROTEIN 4"/>
    <property type="match status" value="1"/>
</dbReference>
<keyword evidence="9" id="KW-1185">Reference proteome</keyword>
<dbReference type="PROSITE" id="PS50082">
    <property type="entry name" value="WD_REPEATS_2"/>
    <property type="match status" value="2"/>
</dbReference>
<name>I0YU36_COCSC</name>
<comment type="caution">
    <text evidence="8">The sequence shown here is derived from an EMBL/GenBank/DDBJ whole genome shotgun (WGS) entry which is preliminary data.</text>
</comment>
<evidence type="ECO:0000256" key="5">
    <source>
        <dbReference type="ARBA" id="ARBA00023242"/>
    </source>
</evidence>
<dbReference type="OrthoDB" id="339900at2759"/>
<dbReference type="RefSeq" id="XP_005646449.1">
    <property type="nucleotide sequence ID" value="XM_005646392.1"/>
</dbReference>
<dbReference type="SMART" id="SM00320">
    <property type="entry name" value="WD40"/>
    <property type="match status" value="2"/>
</dbReference>
<evidence type="ECO:0000256" key="1">
    <source>
        <dbReference type="ARBA" id="ARBA00004123"/>
    </source>
</evidence>
<dbReference type="GeneID" id="17039890"/>
<feature type="compositionally biased region" description="Basic residues" evidence="7">
    <location>
        <begin position="1"/>
        <end position="10"/>
    </location>
</feature>
<dbReference type="Pfam" id="PF00400">
    <property type="entry name" value="WD40"/>
    <property type="match status" value="3"/>
</dbReference>
<proteinExistence type="predicted"/>
<dbReference type="AlphaFoldDB" id="I0YU36"/>
<dbReference type="PANTHER" id="PTHR16288:SF0">
    <property type="entry name" value="TRNA (GUANINE-N(7)-)-METHYLTRANSFERASE NON-CATALYTIC SUBUNIT WDR4"/>
    <property type="match status" value="1"/>
</dbReference>